<evidence type="ECO:0000313" key="3">
    <source>
        <dbReference type="EMBL" id="MBX0324847.1"/>
    </source>
</evidence>
<protein>
    <submittedName>
        <fullName evidence="3">Uncharacterized protein</fullName>
    </submittedName>
</protein>
<comment type="caution">
    <text evidence="3">The sequence shown here is derived from an EMBL/GenBank/DDBJ whole genome shotgun (WGS) entry which is preliminary data.</text>
</comment>
<reference evidence="3 4" key="1">
    <citation type="submission" date="2021-06" db="EMBL/GenBank/DDBJ databases">
        <title>Halomicroarcula sp. a new haloarchaeum isolated from saline soil.</title>
        <authorList>
            <person name="Duran-Viseras A."/>
            <person name="Sanchez-Porro C."/>
            <person name="Ventosa A."/>
        </authorList>
    </citation>
    <scope>NUCLEOTIDE SEQUENCE [LARGE SCALE GENOMIC DNA]</scope>
    <source>
        <strain evidence="3 4">F13</strain>
    </source>
</reference>
<evidence type="ECO:0000313" key="4">
    <source>
        <dbReference type="Proteomes" id="UP001430377"/>
    </source>
</evidence>
<accession>A0AAW4PX77</accession>
<evidence type="ECO:0000256" key="2">
    <source>
        <dbReference type="SAM" id="Phobius"/>
    </source>
</evidence>
<name>A0AAW4PX77_9EURY</name>
<evidence type="ECO:0000256" key="1">
    <source>
        <dbReference type="SAM" id="MobiDB-lite"/>
    </source>
</evidence>
<dbReference type="Proteomes" id="UP001430377">
    <property type="component" value="Unassembled WGS sequence"/>
</dbReference>
<feature type="region of interest" description="Disordered" evidence="1">
    <location>
        <begin position="197"/>
        <end position="218"/>
    </location>
</feature>
<feature type="transmembrane region" description="Helical" evidence="2">
    <location>
        <begin position="32"/>
        <end position="53"/>
    </location>
</feature>
<keyword evidence="4" id="KW-1185">Reference proteome</keyword>
<proteinExistence type="predicted"/>
<keyword evidence="2" id="KW-1133">Transmembrane helix</keyword>
<sequence length="218" mass="23541">MVLVEVHVTVVASHDIGTNGWRWRFAWDPGQIVLNGFLLGFFAGAITLLPLGILLGSVALLVAVLLPIVGAIGGVIAWKLSVGHVRDAYQEVLEQFYESQATRTGDEDIWLTPLKGVDSQYGLEAAGTYDFTRVQKTSDEVTMADISLDLASLETTEQATILPVERVNSISYEDDTLIVDARTGTWCFEGIVKNPQEGDSQAVETDTTGLDPEAVVGS</sequence>
<dbReference type="AlphaFoldDB" id="A0AAW4PX77"/>
<dbReference type="EMBL" id="RKLR01000008">
    <property type="protein sequence ID" value="MBX0324847.1"/>
    <property type="molecule type" value="Genomic_DNA"/>
</dbReference>
<keyword evidence="2" id="KW-0812">Transmembrane</keyword>
<feature type="transmembrane region" description="Helical" evidence="2">
    <location>
        <begin position="59"/>
        <end position="78"/>
    </location>
</feature>
<gene>
    <name evidence="3" type="ORF">EGH21_17610</name>
</gene>
<keyword evidence="2" id="KW-0472">Membrane</keyword>
<feature type="compositionally biased region" description="Polar residues" evidence="1">
    <location>
        <begin position="197"/>
        <end position="208"/>
    </location>
</feature>
<dbReference type="RefSeq" id="WP_220619767.1">
    <property type="nucleotide sequence ID" value="NZ_RKLR01000008.1"/>
</dbReference>
<organism evidence="3 4">
    <name type="scientific">Haloarcula rubra</name>
    <dbReference type="NCBI Taxonomy" id="2487747"/>
    <lineage>
        <taxon>Archaea</taxon>
        <taxon>Methanobacteriati</taxon>
        <taxon>Methanobacteriota</taxon>
        <taxon>Stenosarchaea group</taxon>
        <taxon>Halobacteria</taxon>
        <taxon>Halobacteriales</taxon>
        <taxon>Haloarculaceae</taxon>
        <taxon>Haloarcula</taxon>
    </lineage>
</organism>